<feature type="transmembrane region" description="Helical" evidence="6">
    <location>
        <begin position="52"/>
        <end position="74"/>
    </location>
</feature>
<dbReference type="Pfam" id="PF04138">
    <property type="entry name" value="GtrA_DPMS_TM"/>
    <property type="match status" value="1"/>
</dbReference>
<dbReference type="PANTHER" id="PTHR38459">
    <property type="entry name" value="PROPHAGE BACTOPRENOL-LINKED GLUCOSE TRANSLOCASE HOMOLOG"/>
    <property type="match status" value="1"/>
</dbReference>
<dbReference type="GO" id="GO:0005886">
    <property type="term" value="C:plasma membrane"/>
    <property type="evidence" value="ECO:0007669"/>
    <property type="project" value="TreeGrafter"/>
</dbReference>
<evidence type="ECO:0000259" key="7">
    <source>
        <dbReference type="Pfam" id="PF04138"/>
    </source>
</evidence>
<feature type="transmembrane region" description="Helical" evidence="6">
    <location>
        <begin position="113"/>
        <end position="132"/>
    </location>
</feature>
<evidence type="ECO:0000256" key="2">
    <source>
        <dbReference type="ARBA" id="ARBA00009399"/>
    </source>
</evidence>
<gene>
    <name evidence="8" type="ORF">AVDCRST_MAG49-1587</name>
</gene>
<name>A0A6J4UEP8_9BACT</name>
<evidence type="ECO:0000256" key="3">
    <source>
        <dbReference type="ARBA" id="ARBA00022692"/>
    </source>
</evidence>
<feature type="domain" description="GtrA/DPMS transmembrane" evidence="7">
    <location>
        <begin position="23"/>
        <end position="138"/>
    </location>
</feature>
<evidence type="ECO:0000256" key="1">
    <source>
        <dbReference type="ARBA" id="ARBA00004141"/>
    </source>
</evidence>
<keyword evidence="5 6" id="KW-0472">Membrane</keyword>
<reference evidence="8" key="1">
    <citation type="submission" date="2020-02" db="EMBL/GenBank/DDBJ databases">
        <authorList>
            <person name="Meier V. D."/>
        </authorList>
    </citation>
    <scope>NUCLEOTIDE SEQUENCE</scope>
    <source>
        <strain evidence="8">AVDCRST_MAG49</strain>
    </source>
</reference>
<dbReference type="PANTHER" id="PTHR38459:SF1">
    <property type="entry name" value="PROPHAGE BACTOPRENOL-LINKED GLUCOSE TRANSLOCASE HOMOLOG"/>
    <property type="match status" value="1"/>
</dbReference>
<evidence type="ECO:0000256" key="5">
    <source>
        <dbReference type="ARBA" id="ARBA00023136"/>
    </source>
</evidence>
<accession>A0A6J4UEP8</accession>
<comment type="similarity">
    <text evidence="2">Belongs to the GtrA family.</text>
</comment>
<sequence length="140" mass="15374">MMSTETWPASAVRVWNVAQRFQKFLLVGAVGLGVNLAMLFLFHSVAGVGLRIAAVVAIALSMVVTFALNELWTWHDRSRGVMLSRMALYVPINTVGLLINTEVLVLLEDRGVYYLLANLVGAGLAAVWNFVLNNAVTWRA</sequence>
<proteinExistence type="inferred from homology"/>
<comment type="subcellular location">
    <subcellularLocation>
        <location evidence="1">Membrane</location>
        <topology evidence="1">Multi-pass membrane protein</topology>
    </subcellularLocation>
</comment>
<protein>
    <recommendedName>
        <fullName evidence="7">GtrA/DPMS transmembrane domain-containing protein</fullName>
    </recommendedName>
</protein>
<feature type="transmembrane region" description="Helical" evidence="6">
    <location>
        <begin position="24"/>
        <end position="46"/>
    </location>
</feature>
<evidence type="ECO:0000313" key="8">
    <source>
        <dbReference type="EMBL" id="CAA9548687.1"/>
    </source>
</evidence>
<organism evidence="8">
    <name type="scientific">uncultured Thermomicrobiales bacterium</name>
    <dbReference type="NCBI Taxonomy" id="1645740"/>
    <lineage>
        <taxon>Bacteria</taxon>
        <taxon>Pseudomonadati</taxon>
        <taxon>Thermomicrobiota</taxon>
        <taxon>Thermomicrobia</taxon>
        <taxon>Thermomicrobiales</taxon>
        <taxon>environmental samples</taxon>
    </lineage>
</organism>
<keyword evidence="3 6" id="KW-0812">Transmembrane</keyword>
<dbReference type="InterPro" id="IPR007267">
    <property type="entry name" value="GtrA_DPMS_TM"/>
</dbReference>
<dbReference type="AlphaFoldDB" id="A0A6J4UEP8"/>
<keyword evidence="4 6" id="KW-1133">Transmembrane helix</keyword>
<feature type="transmembrane region" description="Helical" evidence="6">
    <location>
        <begin position="86"/>
        <end position="107"/>
    </location>
</feature>
<dbReference type="InterPro" id="IPR051401">
    <property type="entry name" value="GtrA_CellWall_Glycosyl"/>
</dbReference>
<evidence type="ECO:0000256" key="6">
    <source>
        <dbReference type="SAM" id="Phobius"/>
    </source>
</evidence>
<dbReference type="GO" id="GO:0000271">
    <property type="term" value="P:polysaccharide biosynthetic process"/>
    <property type="evidence" value="ECO:0007669"/>
    <property type="project" value="InterPro"/>
</dbReference>
<evidence type="ECO:0000256" key="4">
    <source>
        <dbReference type="ARBA" id="ARBA00022989"/>
    </source>
</evidence>
<dbReference type="EMBL" id="CADCWG010000098">
    <property type="protein sequence ID" value="CAA9548687.1"/>
    <property type="molecule type" value="Genomic_DNA"/>
</dbReference>